<keyword evidence="2" id="KW-1185">Reference proteome</keyword>
<evidence type="ECO:0000313" key="1">
    <source>
        <dbReference type="EMBL" id="KAJ8132138.1"/>
    </source>
</evidence>
<evidence type="ECO:0000313" key="2">
    <source>
        <dbReference type="Proteomes" id="UP001153332"/>
    </source>
</evidence>
<protein>
    <submittedName>
        <fullName evidence="1">Uncharacterized protein</fullName>
    </submittedName>
</protein>
<sequence>MEKNHAIVKVDFVSSYDYFEGAWIYMMPISGVGVDGPKGVPATQFLYQLKRARYTTGQIIAAIPAKPELPAAITNVFAALGYRYLLEPLGEAYPCPIDKGVFQRYNRIEDADMPYEH</sequence>
<proteinExistence type="predicted"/>
<name>A0ACC2JX90_9PEZI</name>
<dbReference type="Proteomes" id="UP001153332">
    <property type="component" value="Unassembled WGS sequence"/>
</dbReference>
<organism evidence="1 2">
    <name type="scientific">Lasiodiplodia mahajangana</name>
    <dbReference type="NCBI Taxonomy" id="1108764"/>
    <lineage>
        <taxon>Eukaryota</taxon>
        <taxon>Fungi</taxon>
        <taxon>Dikarya</taxon>
        <taxon>Ascomycota</taxon>
        <taxon>Pezizomycotina</taxon>
        <taxon>Dothideomycetes</taxon>
        <taxon>Dothideomycetes incertae sedis</taxon>
        <taxon>Botryosphaeriales</taxon>
        <taxon>Botryosphaeriaceae</taxon>
        <taxon>Lasiodiplodia</taxon>
    </lineage>
</organism>
<gene>
    <name evidence="1" type="ORF">O1611_g1486</name>
</gene>
<accession>A0ACC2JX90</accession>
<dbReference type="EMBL" id="JAPUUL010000175">
    <property type="protein sequence ID" value="KAJ8132138.1"/>
    <property type="molecule type" value="Genomic_DNA"/>
</dbReference>
<comment type="caution">
    <text evidence="1">The sequence shown here is derived from an EMBL/GenBank/DDBJ whole genome shotgun (WGS) entry which is preliminary data.</text>
</comment>
<reference evidence="1" key="1">
    <citation type="submission" date="2022-12" db="EMBL/GenBank/DDBJ databases">
        <title>Genome Sequence of Lasiodiplodia mahajangana.</title>
        <authorList>
            <person name="Buettner E."/>
        </authorList>
    </citation>
    <scope>NUCLEOTIDE SEQUENCE</scope>
    <source>
        <strain evidence="1">VT137</strain>
    </source>
</reference>